<evidence type="ECO:0000256" key="3">
    <source>
        <dbReference type="ARBA" id="ARBA00022555"/>
    </source>
</evidence>
<feature type="domain" description="Poly A polymerase head" evidence="12">
    <location>
        <begin position="106"/>
        <end position="156"/>
    </location>
</feature>
<keyword evidence="4 11" id="KW-0808">Transferase</keyword>
<keyword evidence="16" id="KW-1185">Reference proteome</keyword>
<feature type="domain" description="tRNA nucleotidyltransferase/poly(A) polymerase RNA and SrmB- binding" evidence="14">
    <location>
        <begin position="183"/>
        <end position="242"/>
    </location>
</feature>
<dbReference type="EMBL" id="FMXO01000013">
    <property type="protein sequence ID" value="SDB47232.1"/>
    <property type="molecule type" value="Genomic_DNA"/>
</dbReference>
<dbReference type="STRING" id="617002.SAMN05660653_02303"/>
<dbReference type="InterPro" id="IPR050124">
    <property type="entry name" value="tRNA_CCA-adding_enzyme"/>
</dbReference>
<gene>
    <name evidence="15" type="ORF">SAMN05660653_02303</name>
</gene>
<dbReference type="GO" id="GO:0000166">
    <property type="term" value="F:nucleotide binding"/>
    <property type="evidence" value="ECO:0007669"/>
    <property type="project" value="UniProtKB-KW"/>
</dbReference>
<dbReference type="InterPro" id="IPR043519">
    <property type="entry name" value="NT_sf"/>
</dbReference>
<evidence type="ECO:0000256" key="9">
    <source>
        <dbReference type="ARBA" id="ARBA00022842"/>
    </source>
</evidence>
<dbReference type="PANTHER" id="PTHR47545">
    <property type="entry name" value="MULTIFUNCTIONAL CCA PROTEIN"/>
    <property type="match status" value="1"/>
</dbReference>
<dbReference type="PANTHER" id="PTHR47545:SF2">
    <property type="entry name" value="CC-ADDING TRNA NUCLEOTIDYLTRANSFERASE"/>
    <property type="match status" value="1"/>
</dbReference>
<keyword evidence="9" id="KW-0460">Magnesium</keyword>
<dbReference type="InterPro" id="IPR003607">
    <property type="entry name" value="HD/PDEase_dom"/>
</dbReference>
<reference evidence="15 16" key="1">
    <citation type="submission" date="2016-10" db="EMBL/GenBank/DDBJ databases">
        <authorList>
            <person name="de Groot N.N."/>
        </authorList>
    </citation>
    <scope>NUCLEOTIDE SEQUENCE [LARGE SCALE GENOMIC DNA]</scope>
    <source>
        <strain evidence="15 16">ASO4-2</strain>
    </source>
</reference>
<dbReference type="Pfam" id="PF12627">
    <property type="entry name" value="PolyA_pol_RNAbd"/>
    <property type="match status" value="1"/>
</dbReference>
<dbReference type="SUPFAM" id="SSF81891">
    <property type="entry name" value="Poly A polymerase C-terminal region-like"/>
    <property type="match status" value="1"/>
</dbReference>
<keyword evidence="6" id="KW-0548">Nucleotidyltransferase</keyword>
<sequence length="486" mass="53817">MTLLVPNSPLRRLRKWLDRFPAPEGGLFLVGGGVRDLVLGRPIRDLDLVCRGAANFSARIAAGPGTRLVPLGHDHDPPSYRVVFRDDLAKELNIPSNFLDITEIHGRDIIDDLQRRDFTVNAMALELNSFSATRTHLPNMIDPHGGLADLRGGLVRHTGPLTIAQDPVRILRGFRLRAQLGWRIDPATFADFADHASALSAIAAERINLELRLILECPCGGNLLPELDRAGVLPVLFPEIEAMRGCSQNHFHHLDVLGHSLFAVEQLEICLAGLETLFGPQHEQVRQNLSAWRLPWLKLAVFLHDVGKPQSRGRNPSTGRTTFYGHDALGAEKAHAIAGRLRLSAAERDYIASLIRHHMHIGTLLRPEAKKKARLRWMRRLGSDLIPATLLCLADIRATLGPGSLLQDRRDQEKQSINLVSEYLEEAQTTLTASPLLTGRDLLALGMIPGPALGRTLKLLQEAQDSGEITNREQAVKMARELIQTE</sequence>
<keyword evidence="10 11" id="KW-0694">RNA-binding</keyword>
<dbReference type="CDD" id="cd00077">
    <property type="entry name" value="HDc"/>
    <property type="match status" value="1"/>
</dbReference>
<evidence type="ECO:0000259" key="12">
    <source>
        <dbReference type="Pfam" id="PF01743"/>
    </source>
</evidence>
<evidence type="ECO:0000256" key="6">
    <source>
        <dbReference type="ARBA" id="ARBA00022695"/>
    </source>
</evidence>
<dbReference type="InterPro" id="IPR002646">
    <property type="entry name" value="PolA_pol_head_dom"/>
</dbReference>
<dbReference type="AlphaFoldDB" id="A0A1G6DQ46"/>
<evidence type="ECO:0000259" key="13">
    <source>
        <dbReference type="Pfam" id="PF01966"/>
    </source>
</evidence>
<evidence type="ECO:0000259" key="14">
    <source>
        <dbReference type="Pfam" id="PF12627"/>
    </source>
</evidence>
<dbReference type="GO" id="GO:0000049">
    <property type="term" value="F:tRNA binding"/>
    <property type="evidence" value="ECO:0007669"/>
    <property type="project" value="UniProtKB-KW"/>
</dbReference>
<dbReference type="Pfam" id="PF01743">
    <property type="entry name" value="PolyA_pol"/>
    <property type="match status" value="1"/>
</dbReference>
<protein>
    <submittedName>
        <fullName evidence="15">Poly(A) polymerase</fullName>
    </submittedName>
</protein>
<dbReference type="Gene3D" id="1.10.3090.10">
    <property type="entry name" value="cca-adding enzyme, domain 2"/>
    <property type="match status" value="1"/>
</dbReference>
<evidence type="ECO:0000313" key="16">
    <source>
        <dbReference type="Proteomes" id="UP000198771"/>
    </source>
</evidence>
<keyword evidence="7" id="KW-0479">Metal-binding</keyword>
<keyword evidence="8" id="KW-0547">Nucleotide-binding</keyword>
<dbReference type="Gene3D" id="3.30.460.10">
    <property type="entry name" value="Beta Polymerase, domain 2"/>
    <property type="match status" value="1"/>
</dbReference>
<dbReference type="GO" id="GO:0046872">
    <property type="term" value="F:metal ion binding"/>
    <property type="evidence" value="ECO:0007669"/>
    <property type="project" value="UniProtKB-KW"/>
</dbReference>
<dbReference type="SUPFAM" id="SSF81301">
    <property type="entry name" value="Nucleotidyltransferase"/>
    <property type="match status" value="1"/>
</dbReference>
<evidence type="ECO:0000256" key="8">
    <source>
        <dbReference type="ARBA" id="ARBA00022741"/>
    </source>
</evidence>
<dbReference type="InterPro" id="IPR006674">
    <property type="entry name" value="HD_domain"/>
</dbReference>
<comment type="cofactor">
    <cofactor evidence="1">
        <name>Mg(2+)</name>
        <dbReference type="ChEBI" id="CHEBI:18420"/>
    </cofactor>
</comment>
<dbReference type="GO" id="GO:0016779">
    <property type="term" value="F:nucleotidyltransferase activity"/>
    <property type="evidence" value="ECO:0007669"/>
    <property type="project" value="UniProtKB-KW"/>
</dbReference>
<comment type="similarity">
    <text evidence="2 11">Belongs to the tRNA nucleotidyltransferase/poly(A) polymerase family.</text>
</comment>
<dbReference type="Proteomes" id="UP000198771">
    <property type="component" value="Unassembled WGS sequence"/>
</dbReference>
<keyword evidence="5" id="KW-0819">tRNA processing</keyword>
<organism evidence="15 16">
    <name type="scientific">Desulfonatronum thiosulfatophilum</name>
    <dbReference type="NCBI Taxonomy" id="617002"/>
    <lineage>
        <taxon>Bacteria</taxon>
        <taxon>Pseudomonadati</taxon>
        <taxon>Thermodesulfobacteriota</taxon>
        <taxon>Desulfovibrionia</taxon>
        <taxon>Desulfovibrionales</taxon>
        <taxon>Desulfonatronaceae</taxon>
        <taxon>Desulfonatronum</taxon>
    </lineage>
</organism>
<dbReference type="RefSeq" id="WP_092121705.1">
    <property type="nucleotide sequence ID" value="NZ_FMXO01000013.1"/>
</dbReference>
<evidence type="ECO:0000313" key="15">
    <source>
        <dbReference type="EMBL" id="SDB47232.1"/>
    </source>
</evidence>
<evidence type="ECO:0000256" key="4">
    <source>
        <dbReference type="ARBA" id="ARBA00022679"/>
    </source>
</evidence>
<evidence type="ECO:0000256" key="5">
    <source>
        <dbReference type="ARBA" id="ARBA00022694"/>
    </source>
</evidence>
<dbReference type="GO" id="GO:0008033">
    <property type="term" value="P:tRNA processing"/>
    <property type="evidence" value="ECO:0007669"/>
    <property type="project" value="UniProtKB-KW"/>
</dbReference>
<dbReference type="InterPro" id="IPR032828">
    <property type="entry name" value="PolyA_RNA-bd"/>
</dbReference>
<evidence type="ECO:0000256" key="7">
    <source>
        <dbReference type="ARBA" id="ARBA00022723"/>
    </source>
</evidence>
<name>A0A1G6DQ46_9BACT</name>
<dbReference type="Pfam" id="PF01966">
    <property type="entry name" value="HD"/>
    <property type="match status" value="1"/>
</dbReference>
<evidence type="ECO:0000256" key="10">
    <source>
        <dbReference type="ARBA" id="ARBA00022884"/>
    </source>
</evidence>
<keyword evidence="3" id="KW-0820">tRNA-binding</keyword>
<evidence type="ECO:0000256" key="2">
    <source>
        <dbReference type="ARBA" id="ARBA00007265"/>
    </source>
</evidence>
<dbReference type="OrthoDB" id="9805698at2"/>
<proteinExistence type="inferred from homology"/>
<feature type="domain" description="HD" evidence="13">
    <location>
        <begin position="296"/>
        <end position="395"/>
    </location>
</feature>
<evidence type="ECO:0000256" key="1">
    <source>
        <dbReference type="ARBA" id="ARBA00001946"/>
    </source>
</evidence>
<accession>A0A1G6DQ46</accession>
<evidence type="ECO:0000256" key="11">
    <source>
        <dbReference type="RuleBase" id="RU003953"/>
    </source>
</evidence>